<keyword evidence="7 8" id="KW-0472">Membrane</keyword>
<dbReference type="EMBL" id="AZGA01000077">
    <property type="protein sequence ID" value="KRM31619.1"/>
    <property type="molecule type" value="Genomic_DNA"/>
</dbReference>
<dbReference type="STRING" id="1423734.FC83_GL000684"/>
<feature type="transmembrane region" description="Helical" evidence="8">
    <location>
        <begin position="185"/>
        <end position="203"/>
    </location>
</feature>
<feature type="transmembrane region" description="Helical" evidence="8">
    <location>
        <begin position="144"/>
        <end position="165"/>
    </location>
</feature>
<sequence length="359" mass="36976">MESVNAQGAKALPKKNGPIKTMFLNVLNGLAIGVVVALVPGALLGQLMLALEGVFAPASYIVMITTFVMTLLPVLSGVCVGMLSHFTPIQTAGLAMAAMAGAGNMQVTKAGFVVKGTGDVINIFITLCLGYILVLVFGERLKAYTILLVPALILIIAGGLGHLLLTPVGYITQATGMGVAQLTTLQPVLMGAVMGIVFALLILSPISSVGIATAITLQGVGSGSANLGITAAGFALAIYGWRSNTIGTALAHFLGSPKIQMANLLAKPKLYLPICINAAILGAAGALIGIKGTPMSAGFGFAGLIGPMAAWQTSTNHSAGYILMLVLMFFVAPVALGLISNFIFKKNFFKSTDFELDYK</sequence>
<keyword evidence="2" id="KW-0813">Transport</keyword>
<keyword evidence="6 8" id="KW-1133">Transmembrane helix</keyword>
<keyword evidence="5 8" id="KW-0812">Transmembrane</keyword>
<dbReference type="GO" id="GO:0005886">
    <property type="term" value="C:plasma membrane"/>
    <property type="evidence" value="ECO:0007669"/>
    <property type="project" value="UniProtKB-SubCell"/>
</dbReference>
<evidence type="ECO:0000313" key="10">
    <source>
        <dbReference type="EMBL" id="KRM31619.1"/>
    </source>
</evidence>
<evidence type="ECO:0000313" key="11">
    <source>
        <dbReference type="Proteomes" id="UP000051236"/>
    </source>
</evidence>
<evidence type="ECO:0000256" key="3">
    <source>
        <dbReference type="ARBA" id="ARBA00022475"/>
    </source>
</evidence>
<dbReference type="eggNOG" id="COG3641">
    <property type="taxonomic scope" value="Bacteria"/>
</dbReference>
<dbReference type="GO" id="GO:0009401">
    <property type="term" value="P:phosphoenolpyruvate-dependent sugar phosphotransferase system"/>
    <property type="evidence" value="ECO:0007669"/>
    <property type="project" value="InterPro"/>
</dbReference>
<evidence type="ECO:0000256" key="8">
    <source>
        <dbReference type="SAM" id="Phobius"/>
    </source>
</evidence>
<feature type="transmembrane region" description="Helical" evidence="8">
    <location>
        <begin position="215"/>
        <end position="241"/>
    </location>
</feature>
<protein>
    <submittedName>
        <fullName evidence="10">Membrane protein, putative toxin regulator</fullName>
    </submittedName>
</protein>
<dbReference type="PATRIC" id="fig|1423734.3.peg.691"/>
<evidence type="ECO:0000256" key="4">
    <source>
        <dbReference type="ARBA" id="ARBA00022597"/>
    </source>
</evidence>
<feature type="domain" description="Phosphotransferase system EIIC" evidence="9">
    <location>
        <begin position="25"/>
        <end position="355"/>
    </location>
</feature>
<evidence type="ECO:0000259" key="9">
    <source>
        <dbReference type="Pfam" id="PF13303"/>
    </source>
</evidence>
<evidence type="ECO:0000256" key="5">
    <source>
        <dbReference type="ARBA" id="ARBA00022692"/>
    </source>
</evidence>
<evidence type="ECO:0000256" key="1">
    <source>
        <dbReference type="ARBA" id="ARBA00004651"/>
    </source>
</evidence>
<feature type="transmembrane region" description="Helical" evidence="8">
    <location>
        <begin position="21"/>
        <end position="43"/>
    </location>
</feature>
<reference evidence="10 11" key="1">
    <citation type="journal article" date="2015" name="Genome Announc.">
        <title>Expanding the biotechnology potential of lactobacilli through comparative genomics of 213 strains and associated genera.</title>
        <authorList>
            <person name="Sun Z."/>
            <person name="Harris H.M."/>
            <person name="McCann A."/>
            <person name="Guo C."/>
            <person name="Argimon S."/>
            <person name="Zhang W."/>
            <person name="Yang X."/>
            <person name="Jeffery I.B."/>
            <person name="Cooney J.C."/>
            <person name="Kagawa T.F."/>
            <person name="Liu W."/>
            <person name="Song Y."/>
            <person name="Salvetti E."/>
            <person name="Wrobel A."/>
            <person name="Rasinkangas P."/>
            <person name="Parkhill J."/>
            <person name="Rea M.C."/>
            <person name="O'Sullivan O."/>
            <person name="Ritari J."/>
            <person name="Douillard F.P."/>
            <person name="Paul Ross R."/>
            <person name="Yang R."/>
            <person name="Briner A.E."/>
            <person name="Felis G.E."/>
            <person name="de Vos W.M."/>
            <person name="Barrangou R."/>
            <person name="Klaenhammer T.R."/>
            <person name="Caufield P.W."/>
            <person name="Cui Y."/>
            <person name="Zhang H."/>
            <person name="O'Toole P.W."/>
        </authorList>
    </citation>
    <scope>NUCLEOTIDE SEQUENCE [LARGE SCALE GENOMIC DNA]</scope>
    <source>
        <strain evidence="10 11">DSM 18527</strain>
    </source>
</reference>
<keyword evidence="3" id="KW-1003">Cell membrane</keyword>
<dbReference type="Proteomes" id="UP000051236">
    <property type="component" value="Unassembled WGS sequence"/>
</dbReference>
<dbReference type="OrthoDB" id="396983at2"/>
<feature type="transmembrane region" description="Helical" evidence="8">
    <location>
        <begin position="92"/>
        <end position="114"/>
    </location>
</feature>
<comment type="caution">
    <text evidence="10">The sequence shown here is derived from an EMBL/GenBank/DDBJ whole genome shotgun (WGS) entry which is preliminary data.</text>
</comment>
<feature type="transmembrane region" description="Helical" evidence="8">
    <location>
        <begin position="55"/>
        <end position="80"/>
    </location>
</feature>
<feature type="transmembrane region" description="Helical" evidence="8">
    <location>
        <begin position="120"/>
        <end position="137"/>
    </location>
</feature>
<keyword evidence="4" id="KW-0762">Sugar transport</keyword>
<dbReference type="RefSeq" id="WP_052004555.1">
    <property type="nucleotide sequence ID" value="NZ_AZGA01000077.1"/>
</dbReference>
<evidence type="ECO:0000256" key="7">
    <source>
        <dbReference type="ARBA" id="ARBA00023136"/>
    </source>
</evidence>
<feature type="transmembrane region" description="Helical" evidence="8">
    <location>
        <begin position="297"/>
        <end position="314"/>
    </location>
</feature>
<gene>
    <name evidence="10" type="ORF">FC83_GL000684</name>
</gene>
<organism evidence="10 11">
    <name type="scientific">Agrilactobacillus composti DSM 18527 = JCM 14202</name>
    <dbReference type="NCBI Taxonomy" id="1423734"/>
    <lineage>
        <taxon>Bacteria</taxon>
        <taxon>Bacillati</taxon>
        <taxon>Bacillota</taxon>
        <taxon>Bacilli</taxon>
        <taxon>Lactobacillales</taxon>
        <taxon>Lactobacillaceae</taxon>
        <taxon>Agrilactobacillus</taxon>
    </lineage>
</organism>
<dbReference type="InterPro" id="IPR003352">
    <property type="entry name" value="PTS_EIIC"/>
</dbReference>
<dbReference type="AlphaFoldDB" id="X0PDV4"/>
<evidence type="ECO:0000256" key="2">
    <source>
        <dbReference type="ARBA" id="ARBA00022448"/>
    </source>
</evidence>
<feature type="transmembrane region" description="Helical" evidence="8">
    <location>
        <begin position="320"/>
        <end position="344"/>
    </location>
</feature>
<dbReference type="GO" id="GO:0008982">
    <property type="term" value="F:protein-N(PI)-phosphohistidine-sugar phosphotransferase activity"/>
    <property type="evidence" value="ECO:0007669"/>
    <property type="project" value="InterPro"/>
</dbReference>
<proteinExistence type="predicted"/>
<dbReference type="Pfam" id="PF13303">
    <property type="entry name" value="PTS_EIIC_2"/>
    <property type="match status" value="1"/>
</dbReference>
<feature type="transmembrane region" description="Helical" evidence="8">
    <location>
        <begin position="270"/>
        <end position="290"/>
    </location>
</feature>
<name>X0PDV4_9LACO</name>
<evidence type="ECO:0000256" key="6">
    <source>
        <dbReference type="ARBA" id="ARBA00022989"/>
    </source>
</evidence>
<keyword evidence="11" id="KW-1185">Reference proteome</keyword>
<comment type="subcellular location">
    <subcellularLocation>
        <location evidence="1">Cell membrane</location>
        <topology evidence="1">Multi-pass membrane protein</topology>
    </subcellularLocation>
</comment>
<accession>X0PDV4</accession>